<gene>
    <name evidence="3" type="primary">LOC117639606</name>
</gene>
<evidence type="ECO:0000313" key="2">
    <source>
        <dbReference type="Proteomes" id="UP000515158"/>
    </source>
</evidence>
<accession>A0A6P8YC70</accession>
<dbReference type="GO" id="GO:0006120">
    <property type="term" value="P:mitochondrial electron transport, NADH to ubiquinone"/>
    <property type="evidence" value="ECO:0007669"/>
    <property type="project" value="TreeGrafter"/>
</dbReference>
<dbReference type="GO" id="GO:0005739">
    <property type="term" value="C:mitochondrion"/>
    <property type="evidence" value="ECO:0007669"/>
    <property type="project" value="GOC"/>
</dbReference>
<name>A0A6P8YC70_THRPL</name>
<dbReference type="RefSeq" id="XP_034231332.1">
    <property type="nucleotide sequence ID" value="XM_034375441.1"/>
</dbReference>
<dbReference type="FunCoup" id="A0A6P8YC70">
    <property type="interactions" value="649"/>
</dbReference>
<dbReference type="PANTHER" id="PTHR13156">
    <property type="entry name" value="NADH-UBIQUINONE OXIDOREDUCTASE 13 KD-A SUBUNIT"/>
    <property type="match status" value="1"/>
</dbReference>
<dbReference type="Proteomes" id="UP000515158">
    <property type="component" value="Unplaced"/>
</dbReference>
<dbReference type="InParanoid" id="A0A6P8YC70"/>
<dbReference type="KEGG" id="tpal:117639606"/>
<dbReference type="FunFam" id="2.60.260.40:FF:000003">
    <property type="entry name" value="NADH dehydrogenase [ubiquinone] iron-sulfur protein 6, mitochondrial"/>
    <property type="match status" value="1"/>
</dbReference>
<dbReference type="OrthoDB" id="307899at2759"/>
<dbReference type="Pfam" id="PF10276">
    <property type="entry name" value="zf-CHCC"/>
    <property type="match status" value="1"/>
</dbReference>
<proteinExistence type="predicted"/>
<dbReference type="Gene3D" id="2.60.260.40">
    <property type="entry name" value="q5lls5 like domains"/>
    <property type="match status" value="1"/>
</dbReference>
<dbReference type="PANTHER" id="PTHR13156:SF0">
    <property type="entry name" value="NADH DEHYDROGENASE [UBIQUINONE] IRON-SULFUR PROTEIN 6, MITOCHONDRIAL"/>
    <property type="match status" value="1"/>
</dbReference>
<sequence length="132" mass="14635">MATNRGLVALGNSWRLSRSVGDVSKFNKTLIRCASSNLPSDKVTHTGQVSLSWEEDDYRMARFVGKTKLVNENWAAKLIDSVPPENRKERVVSCDGGGGPTGHPKVYINLDKPGNHACLYCGLRFHKEDSHH</sequence>
<dbReference type="GeneID" id="117639606"/>
<evidence type="ECO:0000313" key="3">
    <source>
        <dbReference type="RefSeq" id="XP_034231332.1"/>
    </source>
</evidence>
<dbReference type="InterPro" id="IPR019401">
    <property type="entry name" value="Znf_CHCC"/>
</dbReference>
<protein>
    <submittedName>
        <fullName evidence="3">NADH dehydrogenase [ubiquinone] iron-sulfur protein 6, mitochondrial</fullName>
    </submittedName>
</protein>
<evidence type="ECO:0000259" key="1">
    <source>
        <dbReference type="Pfam" id="PF10276"/>
    </source>
</evidence>
<dbReference type="CTD" id="33744"/>
<dbReference type="AlphaFoldDB" id="A0A6P8YC70"/>
<organism evidence="3">
    <name type="scientific">Thrips palmi</name>
    <name type="common">Melon thrips</name>
    <dbReference type="NCBI Taxonomy" id="161013"/>
    <lineage>
        <taxon>Eukaryota</taxon>
        <taxon>Metazoa</taxon>
        <taxon>Ecdysozoa</taxon>
        <taxon>Arthropoda</taxon>
        <taxon>Hexapoda</taxon>
        <taxon>Insecta</taxon>
        <taxon>Pterygota</taxon>
        <taxon>Neoptera</taxon>
        <taxon>Paraneoptera</taxon>
        <taxon>Thysanoptera</taxon>
        <taxon>Terebrantia</taxon>
        <taxon>Thripoidea</taxon>
        <taxon>Thripidae</taxon>
        <taxon>Thrips</taxon>
    </lineage>
</organism>
<feature type="domain" description="Zinc finger CHCC-type" evidence="1">
    <location>
        <begin position="90"/>
        <end position="125"/>
    </location>
</feature>
<reference evidence="3" key="1">
    <citation type="submission" date="2025-08" db="UniProtKB">
        <authorList>
            <consortium name="RefSeq"/>
        </authorList>
    </citation>
    <scope>IDENTIFICATION</scope>
    <source>
        <tissue evidence="3">Total insect</tissue>
    </source>
</reference>
<keyword evidence="2" id="KW-1185">Reference proteome</keyword>